<sequence length="112" mass="11928">MDRIARIRPGLSACRRAVVGPISGFTRMVGGSRRGEDVIPSAARAGGWEQDMDHEQTIRGWKDLDAPGGSNPAGRIELDSAHGGMIATPRTDWNWLSDDCCLSGVTCGVTCS</sequence>
<gene>
    <name evidence="1" type="ORF">NUM_71230</name>
</gene>
<evidence type="ECO:0000313" key="2">
    <source>
        <dbReference type="Proteomes" id="UP000614996"/>
    </source>
</evidence>
<dbReference type="EMBL" id="BOPO01000150">
    <property type="protein sequence ID" value="GIL31869.1"/>
    <property type="molecule type" value="Genomic_DNA"/>
</dbReference>
<organism evidence="1 2">
    <name type="scientific">Actinocatenispora comari</name>
    <dbReference type="NCBI Taxonomy" id="2807577"/>
    <lineage>
        <taxon>Bacteria</taxon>
        <taxon>Bacillati</taxon>
        <taxon>Actinomycetota</taxon>
        <taxon>Actinomycetes</taxon>
        <taxon>Micromonosporales</taxon>
        <taxon>Micromonosporaceae</taxon>
        <taxon>Actinocatenispora</taxon>
    </lineage>
</organism>
<accession>A0A8J4ESE9</accession>
<comment type="caution">
    <text evidence="1">The sequence shown here is derived from an EMBL/GenBank/DDBJ whole genome shotgun (WGS) entry which is preliminary data.</text>
</comment>
<evidence type="ECO:0000313" key="1">
    <source>
        <dbReference type="EMBL" id="GIL31869.1"/>
    </source>
</evidence>
<protein>
    <submittedName>
        <fullName evidence="1">Uncharacterized protein</fullName>
    </submittedName>
</protein>
<dbReference type="AlphaFoldDB" id="A0A8J4ESE9"/>
<name>A0A8J4ESE9_9ACTN</name>
<proteinExistence type="predicted"/>
<dbReference type="Proteomes" id="UP000614996">
    <property type="component" value="Unassembled WGS sequence"/>
</dbReference>
<reference evidence="2" key="1">
    <citation type="journal article" date="2021" name="Int. J. Syst. Evol. Microbiol.">
        <title>Actinocatenispora comari sp. nov., an endophytic actinomycete isolated from aerial parts of Comarum salesowianum.</title>
        <authorList>
            <person name="Oyunbileg N."/>
            <person name="Iizaka Y."/>
            <person name="Hamada M."/>
            <person name="Davaapurev B.O."/>
            <person name="Fukumoto A."/>
            <person name="Tsetseg B."/>
            <person name="Kato F."/>
            <person name="Tamura T."/>
            <person name="Batkhuu J."/>
            <person name="Anzai Y."/>
        </authorList>
    </citation>
    <scope>NUCLEOTIDE SEQUENCE [LARGE SCALE GENOMIC DNA]</scope>
    <source>
        <strain evidence="2">NUM-2625</strain>
    </source>
</reference>
<keyword evidence="2" id="KW-1185">Reference proteome</keyword>